<dbReference type="AlphaFoldDB" id="A0A0W8FPA2"/>
<comment type="caution">
    <text evidence="1">The sequence shown here is derived from an EMBL/GenBank/DDBJ whole genome shotgun (WGS) entry which is preliminary data.</text>
</comment>
<name>A0A0W8FPA2_9ZZZZ</name>
<accession>A0A0W8FPA2</accession>
<evidence type="ECO:0000313" key="1">
    <source>
        <dbReference type="EMBL" id="KUG22163.1"/>
    </source>
</evidence>
<sequence length="61" mass="7057">MKKKMFTNQINADLLKNFKKLAIDLERPINDVLEEAMSNLLKNYEKSKSKKDNSSSPVLPF</sequence>
<proteinExistence type="predicted"/>
<gene>
    <name evidence="1" type="ORF">ASZ90_008063</name>
</gene>
<protein>
    <submittedName>
        <fullName evidence="1">Uncharacterized protein</fullName>
    </submittedName>
</protein>
<dbReference type="EMBL" id="LNQE01000983">
    <property type="protein sequence ID" value="KUG22163.1"/>
    <property type="molecule type" value="Genomic_DNA"/>
</dbReference>
<reference evidence="1" key="1">
    <citation type="journal article" date="2015" name="Proc. Natl. Acad. Sci. U.S.A.">
        <title>Networks of energetic and metabolic interactions define dynamics in microbial communities.</title>
        <authorList>
            <person name="Embree M."/>
            <person name="Liu J.K."/>
            <person name="Al-Bassam M.M."/>
            <person name="Zengler K."/>
        </authorList>
    </citation>
    <scope>NUCLEOTIDE SEQUENCE</scope>
</reference>
<organism evidence="1">
    <name type="scientific">hydrocarbon metagenome</name>
    <dbReference type="NCBI Taxonomy" id="938273"/>
    <lineage>
        <taxon>unclassified sequences</taxon>
        <taxon>metagenomes</taxon>
        <taxon>ecological metagenomes</taxon>
    </lineage>
</organism>